<feature type="non-terminal residue" evidence="2">
    <location>
        <position position="464"/>
    </location>
</feature>
<sequence>MKNTVWWKSICSHFRKKDFPITVVNIGRLWFMSRPYSLDNHLTTIGVNYGGIMQLALALMVGVAIRYEYSAVITWQLDRAGDSLSSGNRSTIALVSISIPRKGKTLKGPTVLSECSPTSKKSPLSDAGRVSPDGGTLAPAVALSWCWPPAQEDEDGRPAASAVARGCILLHCVCCRASPGEGGAPASIVSMVRCWLVDRGVLVRQGTLQHPVEGPGSGGLWALLRGPPRPIWRVEAPPLLFGRAWRSQAGIRERGLPDAAGDQQCAWAGCPRWPPVPPSIWRVAEGTEASGRPPACRRKWGRKWACPARPALHSGRQGGPEQHERAAGVLISARGQEVPGARTRSAYGAGTGGQRRLKQALRRPPRIPVPHMGQKHGDMAAPAPPQHVGAREDGKTAPSVCPGAPLRPGASHKIRISSKSEFISVLQYKKLWDLDFQMKCKMYFHLKTTPWTTEQQSSSFSPWP</sequence>
<dbReference type="EMBL" id="CAUEEQ010000847">
    <property type="protein sequence ID" value="CAJ0918115.1"/>
    <property type="molecule type" value="Genomic_DNA"/>
</dbReference>
<keyword evidence="3" id="KW-1185">Reference proteome</keyword>
<organism evidence="2 3">
    <name type="scientific">Ranitomeya imitator</name>
    <name type="common">mimic poison frog</name>
    <dbReference type="NCBI Taxonomy" id="111125"/>
    <lineage>
        <taxon>Eukaryota</taxon>
        <taxon>Metazoa</taxon>
        <taxon>Chordata</taxon>
        <taxon>Craniata</taxon>
        <taxon>Vertebrata</taxon>
        <taxon>Euteleostomi</taxon>
        <taxon>Amphibia</taxon>
        <taxon>Batrachia</taxon>
        <taxon>Anura</taxon>
        <taxon>Neobatrachia</taxon>
        <taxon>Hyloidea</taxon>
        <taxon>Dendrobatidae</taxon>
        <taxon>Dendrobatinae</taxon>
        <taxon>Ranitomeya</taxon>
    </lineage>
</organism>
<protein>
    <submittedName>
        <fullName evidence="2">Uncharacterized protein</fullName>
    </submittedName>
</protein>
<evidence type="ECO:0000256" key="1">
    <source>
        <dbReference type="SAM" id="MobiDB-lite"/>
    </source>
</evidence>
<feature type="compositionally biased region" description="Basic residues" evidence="1">
    <location>
        <begin position="355"/>
        <end position="365"/>
    </location>
</feature>
<comment type="caution">
    <text evidence="2">The sequence shown here is derived from an EMBL/GenBank/DDBJ whole genome shotgun (WGS) entry which is preliminary data.</text>
</comment>
<evidence type="ECO:0000313" key="3">
    <source>
        <dbReference type="Proteomes" id="UP001176940"/>
    </source>
</evidence>
<reference evidence="2" key="1">
    <citation type="submission" date="2023-07" db="EMBL/GenBank/DDBJ databases">
        <authorList>
            <person name="Stuckert A."/>
        </authorList>
    </citation>
    <scope>NUCLEOTIDE SEQUENCE</scope>
</reference>
<name>A0ABN9KTM5_9NEOB</name>
<dbReference type="Proteomes" id="UP001176940">
    <property type="component" value="Unassembled WGS sequence"/>
</dbReference>
<gene>
    <name evidence="2" type="ORF">RIMI_LOCUS688211</name>
</gene>
<feature type="region of interest" description="Disordered" evidence="1">
    <location>
        <begin position="337"/>
        <end position="412"/>
    </location>
</feature>
<feature type="region of interest" description="Disordered" evidence="1">
    <location>
        <begin position="108"/>
        <end position="130"/>
    </location>
</feature>
<feature type="compositionally biased region" description="Polar residues" evidence="1">
    <location>
        <begin position="113"/>
        <end position="122"/>
    </location>
</feature>
<accession>A0ABN9KTM5</accession>
<proteinExistence type="predicted"/>
<evidence type="ECO:0000313" key="2">
    <source>
        <dbReference type="EMBL" id="CAJ0918115.1"/>
    </source>
</evidence>